<dbReference type="GO" id="GO:0019877">
    <property type="term" value="P:diaminopimelate biosynthetic process"/>
    <property type="evidence" value="ECO:0007669"/>
    <property type="project" value="UniProtKB-ARBA"/>
</dbReference>
<dbReference type="GO" id="GO:0050118">
    <property type="term" value="F:N-acetyldiaminopimelate deacetylase activity"/>
    <property type="evidence" value="ECO:0007669"/>
    <property type="project" value="UniProtKB-ARBA"/>
</dbReference>
<evidence type="ECO:0000259" key="3">
    <source>
        <dbReference type="Pfam" id="PF07687"/>
    </source>
</evidence>
<dbReference type="HOGENOM" id="CLU_023257_0_1_4"/>
<dbReference type="InterPro" id="IPR017439">
    <property type="entry name" value="Amidohydrolase"/>
</dbReference>
<dbReference type="InterPro" id="IPR011650">
    <property type="entry name" value="Peptidase_M20_dimer"/>
</dbReference>
<organism evidence="4 5">
    <name type="scientific">Comamonas testosteroni TK102</name>
    <dbReference type="NCBI Taxonomy" id="1392005"/>
    <lineage>
        <taxon>Bacteria</taxon>
        <taxon>Pseudomonadati</taxon>
        <taxon>Pseudomonadota</taxon>
        <taxon>Betaproteobacteria</taxon>
        <taxon>Burkholderiales</taxon>
        <taxon>Comamonadaceae</taxon>
        <taxon>Comamonas</taxon>
    </lineage>
</organism>
<dbReference type="Gene3D" id="3.30.70.360">
    <property type="match status" value="1"/>
</dbReference>
<dbReference type="PIRSF" id="PIRSF005962">
    <property type="entry name" value="Pept_M20D_amidohydro"/>
    <property type="match status" value="1"/>
</dbReference>
<dbReference type="Pfam" id="PF07687">
    <property type="entry name" value="M20_dimer"/>
    <property type="match status" value="1"/>
</dbReference>
<dbReference type="AlphaFoldDB" id="A0A076PTV7"/>
<dbReference type="GO" id="GO:0046872">
    <property type="term" value="F:metal ion binding"/>
    <property type="evidence" value="ECO:0007669"/>
    <property type="project" value="UniProtKB-KW"/>
</dbReference>
<evidence type="ECO:0000313" key="4">
    <source>
        <dbReference type="EMBL" id="AIJ49168.1"/>
    </source>
</evidence>
<feature type="binding site" evidence="2">
    <location>
        <position position="380"/>
    </location>
    <ligand>
        <name>Mn(2+)</name>
        <dbReference type="ChEBI" id="CHEBI:29035"/>
        <label>2</label>
    </ligand>
</feature>
<dbReference type="SUPFAM" id="SSF55031">
    <property type="entry name" value="Bacterial exopeptidase dimerisation domain"/>
    <property type="match status" value="1"/>
</dbReference>
<feature type="binding site" evidence="2">
    <location>
        <position position="182"/>
    </location>
    <ligand>
        <name>Mn(2+)</name>
        <dbReference type="ChEBI" id="CHEBI:29035"/>
        <label>2</label>
    </ligand>
</feature>
<dbReference type="InterPro" id="IPR036264">
    <property type="entry name" value="Bact_exopeptidase_dim_dom"/>
</dbReference>
<dbReference type="InterPro" id="IPR002933">
    <property type="entry name" value="Peptidase_M20"/>
</dbReference>
<dbReference type="NCBIfam" id="TIGR01891">
    <property type="entry name" value="amidohydrolases"/>
    <property type="match status" value="1"/>
</dbReference>
<evidence type="ECO:0000256" key="2">
    <source>
        <dbReference type="PIRSR" id="PIRSR005962-1"/>
    </source>
</evidence>
<name>A0A076PTV7_COMTE</name>
<accession>A0A076PTV7</accession>
<dbReference type="PANTHER" id="PTHR11014">
    <property type="entry name" value="PEPTIDASE M20 FAMILY MEMBER"/>
    <property type="match status" value="1"/>
</dbReference>
<feature type="binding site" evidence="2">
    <location>
        <position position="156"/>
    </location>
    <ligand>
        <name>Mn(2+)</name>
        <dbReference type="ChEBI" id="CHEBI:29035"/>
        <label>2</label>
    </ligand>
</feature>
<dbReference type="KEGG" id="ctes:O987_25490"/>
<dbReference type="CDD" id="cd05666">
    <property type="entry name" value="M20_Acy1-like"/>
    <property type="match status" value="1"/>
</dbReference>
<reference evidence="4 5" key="1">
    <citation type="journal article" date="2014" name="Genome Announc.">
        <title>Complete Genome Sequence of Polychlorinated Biphenyl Degrader Comamonas testosteroni TK102 (NBRC 109938).</title>
        <authorList>
            <person name="Fukuda K."/>
            <person name="Hosoyama A."/>
            <person name="Tsuchikane K."/>
            <person name="Ohji S."/>
            <person name="Yamazoe A."/>
            <person name="Fujita N."/>
            <person name="Shintani M."/>
            <person name="Kimbara K."/>
        </authorList>
    </citation>
    <scope>NUCLEOTIDE SEQUENCE [LARGE SCALE GENOMIC DNA]</scope>
    <source>
        <strain evidence="4">TK102</strain>
    </source>
</reference>
<gene>
    <name evidence="4" type="ORF">O987_25490</name>
</gene>
<evidence type="ECO:0000313" key="5">
    <source>
        <dbReference type="Proteomes" id="UP000028782"/>
    </source>
</evidence>
<feature type="binding site" evidence="2">
    <location>
        <position position="122"/>
    </location>
    <ligand>
        <name>Mn(2+)</name>
        <dbReference type="ChEBI" id="CHEBI:29035"/>
        <label>2</label>
    </ligand>
</feature>
<comment type="cofactor">
    <cofactor evidence="2">
        <name>Mn(2+)</name>
        <dbReference type="ChEBI" id="CHEBI:29035"/>
    </cofactor>
    <text evidence="2">The Mn(2+) ion enhances activity.</text>
</comment>
<sequence length="409" mass="44516">MAAPLNPVHAEIHPPVLPEVAAVADEMLALRHDLHAHPELAYEEHRTGDIVAARLAEWGYEVHRGLGDTGVVGTLRCGEHANGKHIGKRLGLRADMDALPIRETTGLSYASRHDGKMHACGHDGHTATLLAAARVLAGRKNQLQGTLNLIFQPAEEGHGGAQKMVEQGLFELFPCDALYAFHNEPGYPAGQFGFRPGVMYSSSDTAIITIRGKGGHGAMPHVAVDPIVVASHLVLALQTIRSREIDPNDMAVVTIGAIHAGDAPNVIPETCELRVTIRARCPEVRQQLRERITAMAHAQAAVHRATAEVDYKWRYPPVMNDKAATEFAVAVAREFLGEEWLIPDLQPLQASDDFAIMLNQVPGNYFIVGNGMGEGGCMVHNAAYDFNDNLLPVTASYWVKLAESYLRRD</sequence>
<evidence type="ECO:0000256" key="1">
    <source>
        <dbReference type="ARBA" id="ARBA00022801"/>
    </source>
</evidence>
<protein>
    <submittedName>
        <fullName evidence="4">Amidohydrolase</fullName>
    </submittedName>
</protein>
<proteinExistence type="predicted"/>
<keyword evidence="2" id="KW-0464">Manganese</keyword>
<dbReference type="SUPFAM" id="SSF53187">
    <property type="entry name" value="Zn-dependent exopeptidases"/>
    <property type="match status" value="1"/>
</dbReference>
<keyword evidence="1 4" id="KW-0378">Hydrolase</keyword>
<dbReference type="EMBL" id="CP006704">
    <property type="protein sequence ID" value="AIJ49168.1"/>
    <property type="molecule type" value="Genomic_DNA"/>
</dbReference>
<dbReference type="Gene3D" id="3.40.630.10">
    <property type="entry name" value="Zn peptidases"/>
    <property type="match status" value="1"/>
</dbReference>
<dbReference type="Proteomes" id="UP000028782">
    <property type="component" value="Chromosome"/>
</dbReference>
<dbReference type="Pfam" id="PF01546">
    <property type="entry name" value="Peptidase_M20"/>
    <property type="match status" value="1"/>
</dbReference>
<feature type="binding site" evidence="2">
    <location>
        <position position="120"/>
    </location>
    <ligand>
        <name>Mn(2+)</name>
        <dbReference type="ChEBI" id="CHEBI:29035"/>
        <label>2</label>
    </ligand>
</feature>
<feature type="domain" description="Peptidase M20 dimerisation" evidence="3">
    <location>
        <begin position="205"/>
        <end position="300"/>
    </location>
</feature>
<dbReference type="FunFam" id="3.30.70.360:FF:000001">
    <property type="entry name" value="N-acetyldiaminopimelate deacetylase"/>
    <property type="match status" value="1"/>
</dbReference>
<dbReference type="PANTHER" id="PTHR11014:SF63">
    <property type="entry name" value="METALLOPEPTIDASE, PUTATIVE (AFU_ORTHOLOGUE AFUA_6G09600)-RELATED"/>
    <property type="match status" value="1"/>
</dbReference>
<keyword evidence="2" id="KW-0479">Metal-binding</keyword>
<dbReference type="RefSeq" id="WP_003050890.1">
    <property type="nucleotide sequence ID" value="NZ_CP006704.1"/>
</dbReference>